<dbReference type="InterPro" id="IPR013685">
    <property type="entry name" value="POTRA_FtsQ_type"/>
</dbReference>
<dbReference type="PROSITE" id="PS51779">
    <property type="entry name" value="POTRA"/>
    <property type="match status" value="1"/>
</dbReference>
<evidence type="ECO:0000256" key="4">
    <source>
        <dbReference type="ARBA" id="ARBA00022692"/>
    </source>
</evidence>
<dbReference type="PANTHER" id="PTHR37820:SF1">
    <property type="entry name" value="CELL DIVISION PROTEIN FTSQ"/>
    <property type="match status" value="1"/>
</dbReference>
<dbReference type="RefSeq" id="WP_009490057.1">
    <property type="nucleotide sequence ID" value="NZ_AMYT01000017.1"/>
</dbReference>
<comment type="subcellular location">
    <subcellularLocation>
        <location evidence="8">Cell membrane</location>
        <topology evidence="8">Single-pass type II membrane protein</topology>
    </subcellularLocation>
    <subcellularLocation>
        <location evidence="1">Membrane</location>
    </subcellularLocation>
    <text evidence="8">Localizes to the division septum.</text>
</comment>
<feature type="compositionally biased region" description="Low complexity" evidence="9">
    <location>
        <begin position="431"/>
        <end position="447"/>
    </location>
</feature>
<comment type="caution">
    <text evidence="11">The sequence shown here is derived from an EMBL/GenBank/DDBJ whole genome shotgun (WGS) entry which is preliminary data.</text>
</comment>
<dbReference type="eggNOG" id="COG1589">
    <property type="taxonomic scope" value="Bacteria"/>
</dbReference>
<protein>
    <recommendedName>
        <fullName evidence="8">Cell division protein DivIB</fullName>
    </recommendedName>
</protein>
<evidence type="ECO:0000256" key="1">
    <source>
        <dbReference type="ARBA" id="ARBA00004370"/>
    </source>
</evidence>
<evidence type="ECO:0000313" key="12">
    <source>
        <dbReference type="Proteomes" id="UP000016057"/>
    </source>
</evidence>
<dbReference type="InterPro" id="IPR005548">
    <property type="entry name" value="Cell_div_FtsQ/DivIB_C"/>
</dbReference>
<keyword evidence="2 8" id="KW-1003">Cell membrane</keyword>
<feature type="compositionally biased region" description="Basic and acidic residues" evidence="9">
    <location>
        <begin position="96"/>
        <end position="124"/>
    </location>
</feature>
<feature type="domain" description="POTRA" evidence="10">
    <location>
        <begin position="221"/>
        <end position="292"/>
    </location>
</feature>
<keyword evidence="3 8" id="KW-0132">Cell division</keyword>
<keyword evidence="4 8" id="KW-0812">Transmembrane</keyword>
<feature type="transmembrane region" description="Helical" evidence="8">
    <location>
        <begin position="195"/>
        <end position="217"/>
    </location>
</feature>
<proteinExistence type="inferred from homology"/>
<keyword evidence="5 8" id="KW-1133">Transmembrane helix</keyword>
<keyword evidence="6 8" id="KW-0472">Membrane</keyword>
<dbReference type="HAMAP" id="MF_00912">
    <property type="entry name" value="DivIB"/>
    <property type="match status" value="1"/>
</dbReference>
<dbReference type="Pfam" id="PF03799">
    <property type="entry name" value="FtsQ_DivIB_C"/>
    <property type="match status" value="1"/>
</dbReference>
<evidence type="ECO:0000259" key="10">
    <source>
        <dbReference type="PROSITE" id="PS51779"/>
    </source>
</evidence>
<comment type="similarity">
    <text evidence="8">Belongs to the FtsQ/DivIB family. DivIB subfamily.</text>
</comment>
<dbReference type="STRING" id="1234409.C683_0692"/>
<dbReference type="Pfam" id="PF08478">
    <property type="entry name" value="POTRA_1"/>
    <property type="match status" value="1"/>
</dbReference>
<evidence type="ECO:0000256" key="5">
    <source>
        <dbReference type="ARBA" id="ARBA00022989"/>
    </source>
</evidence>
<dbReference type="InterPro" id="IPR050487">
    <property type="entry name" value="FtsQ_DivIB"/>
</dbReference>
<organism evidence="11 12">
    <name type="scientific">Catellicoccus marimammalium M35/04/3</name>
    <dbReference type="NCBI Taxonomy" id="1234409"/>
    <lineage>
        <taxon>Bacteria</taxon>
        <taxon>Bacillati</taxon>
        <taxon>Bacillota</taxon>
        <taxon>Bacilli</taxon>
        <taxon>Lactobacillales</taxon>
        <taxon>Enterococcaceae</taxon>
        <taxon>Catellicoccus</taxon>
    </lineage>
</organism>
<feature type="region of interest" description="Disordered" evidence="9">
    <location>
        <begin position="1"/>
        <end position="167"/>
    </location>
</feature>
<feature type="compositionally biased region" description="Basic and acidic residues" evidence="9">
    <location>
        <begin position="131"/>
        <end position="167"/>
    </location>
</feature>
<dbReference type="EMBL" id="AMYT01000017">
    <property type="protein sequence ID" value="EKU27361.1"/>
    <property type="molecule type" value="Genomic_DNA"/>
</dbReference>
<dbReference type="InterPro" id="IPR026580">
    <property type="entry name" value="DivIB"/>
</dbReference>
<dbReference type="GO" id="GO:0043093">
    <property type="term" value="P:FtsZ-dependent cytokinesis"/>
    <property type="evidence" value="ECO:0007669"/>
    <property type="project" value="UniProtKB-UniRule"/>
</dbReference>
<sequence length="453" mass="52732">MKRFLSSRKKKEEKEVEMKKEEEEKEKEEESLSPWQKENVKYLKKHSSTKEEEKEQSLPTTVETPEDIFPTPVKKKDGRVKRYLLPSELDEIDWTEEQKEPEDKPTIAVVEKTKEKEINKEKKVNSSSSKSENKKEGKEPTIEVVKAEPTKDKKEESNYQKELSLLDKEAEQEKKEQRLKEEKQKLKKPKLSKKVRWQTTAFIVFFTISLLIILYYASPLSNLHEVQVVGDKYMNSNKIIKTANFKPGERLWHQYFGRDEVEQRIQKAYPGIKKVDITLDHLNDFTIHVEEYPLAGYVIVDKVKYAPILENGTILKETIKNKPEGIIYADFKSGELLKSVIYAYMHLPEKIRSLVQQITLTPTKSNPELLTLYMKDGNQVKVSSSEMEEQLPYYEQVAKQMKNKGIVDMEVGIYSYPYGNNDTERKNLNASETQPTDSETSSSSTMEIVIPEN</sequence>
<evidence type="ECO:0000256" key="7">
    <source>
        <dbReference type="ARBA" id="ARBA00023306"/>
    </source>
</evidence>
<keyword evidence="12" id="KW-1185">Reference proteome</keyword>
<accession>K8ZP49</accession>
<dbReference type="AlphaFoldDB" id="K8ZP49"/>
<dbReference type="GO" id="GO:0032153">
    <property type="term" value="C:cell division site"/>
    <property type="evidence" value="ECO:0007669"/>
    <property type="project" value="UniProtKB-UniRule"/>
</dbReference>
<dbReference type="Gene3D" id="3.40.50.10960">
    <property type="match status" value="1"/>
</dbReference>
<gene>
    <name evidence="8" type="primary">divIB</name>
    <name evidence="11" type="ORF">C683_0692</name>
</gene>
<evidence type="ECO:0000256" key="8">
    <source>
        <dbReference type="HAMAP-Rule" id="MF_00912"/>
    </source>
</evidence>
<comment type="function">
    <text evidence="8">Cell division protein that may be involved in stabilizing or promoting the assembly of the division complex.</text>
</comment>
<evidence type="ECO:0000256" key="3">
    <source>
        <dbReference type="ARBA" id="ARBA00022618"/>
    </source>
</evidence>
<name>K8ZP49_9ENTE</name>
<keyword evidence="7 8" id="KW-0131">Cell cycle</keyword>
<dbReference type="PATRIC" id="fig|1234409.3.peg.643"/>
<dbReference type="GO" id="GO:0005886">
    <property type="term" value="C:plasma membrane"/>
    <property type="evidence" value="ECO:0007669"/>
    <property type="project" value="UniProtKB-SubCell"/>
</dbReference>
<evidence type="ECO:0000256" key="6">
    <source>
        <dbReference type="ARBA" id="ARBA00023136"/>
    </source>
</evidence>
<evidence type="ECO:0000256" key="2">
    <source>
        <dbReference type="ARBA" id="ARBA00022475"/>
    </source>
</evidence>
<dbReference type="Proteomes" id="UP000016057">
    <property type="component" value="Unassembled WGS sequence"/>
</dbReference>
<evidence type="ECO:0000313" key="11">
    <source>
        <dbReference type="EMBL" id="EKU27361.1"/>
    </source>
</evidence>
<dbReference type="PANTHER" id="PTHR37820">
    <property type="entry name" value="CELL DIVISION PROTEIN DIVIB"/>
    <property type="match status" value="1"/>
</dbReference>
<evidence type="ECO:0000256" key="9">
    <source>
        <dbReference type="SAM" id="MobiDB-lite"/>
    </source>
</evidence>
<dbReference type="OrthoDB" id="1819027at2"/>
<feature type="compositionally biased region" description="Basic and acidic residues" evidence="9">
    <location>
        <begin position="10"/>
        <end position="22"/>
    </location>
</feature>
<feature type="region of interest" description="Disordered" evidence="9">
    <location>
        <begin position="422"/>
        <end position="453"/>
    </location>
</feature>
<reference evidence="11 12" key="1">
    <citation type="journal article" date="2013" name="Genome Announc.">
        <title>Draft Genome Sequence of Catellicoccus marimammalium, a Novel Species Commonly Found in Gull Feces.</title>
        <authorList>
            <person name="Weigand M.R."/>
            <person name="Ryu H."/>
            <person name="Bozcek L."/>
            <person name="Konstantinidis K.T."/>
            <person name="Santo Domingo J.W."/>
        </authorList>
    </citation>
    <scope>NUCLEOTIDE SEQUENCE [LARGE SCALE GENOMIC DNA]</scope>
    <source>
        <strain evidence="11 12">M35/04/3</strain>
    </source>
</reference>
<dbReference type="InterPro" id="IPR034746">
    <property type="entry name" value="POTRA"/>
</dbReference>